<organism evidence="2 3">
    <name type="scientific">Levilactobacillus acidifarinae DSM 19394 = JCM 15949</name>
    <dbReference type="NCBI Taxonomy" id="1423715"/>
    <lineage>
        <taxon>Bacteria</taxon>
        <taxon>Bacillati</taxon>
        <taxon>Bacillota</taxon>
        <taxon>Bacilli</taxon>
        <taxon>Lactobacillales</taxon>
        <taxon>Lactobacillaceae</taxon>
        <taxon>Levilactobacillus</taxon>
    </lineage>
</organism>
<comment type="caution">
    <text evidence="2">The sequence shown here is derived from an EMBL/GenBank/DDBJ whole genome shotgun (WGS) entry which is preliminary data.</text>
</comment>
<evidence type="ECO:0000259" key="1">
    <source>
        <dbReference type="PROSITE" id="PS50943"/>
    </source>
</evidence>
<proteinExistence type="predicted"/>
<dbReference type="SMART" id="SM00530">
    <property type="entry name" value="HTH_XRE"/>
    <property type="match status" value="1"/>
</dbReference>
<dbReference type="STRING" id="1423715.FD25_GL000393"/>
<reference evidence="2 3" key="1">
    <citation type="journal article" date="2015" name="Genome Announc.">
        <title>Expanding the biotechnology potential of lactobacilli through comparative genomics of 213 strains and associated genera.</title>
        <authorList>
            <person name="Sun Z."/>
            <person name="Harris H.M."/>
            <person name="McCann A."/>
            <person name="Guo C."/>
            <person name="Argimon S."/>
            <person name="Zhang W."/>
            <person name="Yang X."/>
            <person name="Jeffery I.B."/>
            <person name="Cooney J.C."/>
            <person name="Kagawa T.F."/>
            <person name="Liu W."/>
            <person name="Song Y."/>
            <person name="Salvetti E."/>
            <person name="Wrobel A."/>
            <person name="Rasinkangas P."/>
            <person name="Parkhill J."/>
            <person name="Rea M.C."/>
            <person name="O'Sullivan O."/>
            <person name="Ritari J."/>
            <person name="Douillard F.P."/>
            <person name="Paul Ross R."/>
            <person name="Yang R."/>
            <person name="Briner A.E."/>
            <person name="Felis G.E."/>
            <person name="de Vos W.M."/>
            <person name="Barrangou R."/>
            <person name="Klaenhammer T.R."/>
            <person name="Caufield P.W."/>
            <person name="Cui Y."/>
            <person name="Zhang H."/>
            <person name="O'Toole P.W."/>
        </authorList>
    </citation>
    <scope>NUCLEOTIDE SEQUENCE [LARGE SCALE GENOMIC DNA]</scope>
    <source>
        <strain evidence="2 3">DSM 19394</strain>
    </source>
</reference>
<evidence type="ECO:0000313" key="2">
    <source>
        <dbReference type="EMBL" id="KRK94432.1"/>
    </source>
</evidence>
<dbReference type="PROSITE" id="PS50943">
    <property type="entry name" value="HTH_CROC1"/>
    <property type="match status" value="1"/>
</dbReference>
<sequence length="95" mass="10865">MANISFDDFLNDRLNDPQERKLFEEANVKFEVGYQLYQARQKANLSRQQLAQKVGLSANDIGQIERGEEVPLKTLQQVANGLDLKLTWNLESIIS</sequence>
<evidence type="ECO:0000313" key="3">
    <source>
        <dbReference type="Proteomes" id="UP000051955"/>
    </source>
</evidence>
<dbReference type="GO" id="GO:0003677">
    <property type="term" value="F:DNA binding"/>
    <property type="evidence" value="ECO:0007669"/>
    <property type="project" value="InterPro"/>
</dbReference>
<feature type="domain" description="HTH cro/C1-type" evidence="1">
    <location>
        <begin position="36"/>
        <end position="89"/>
    </location>
</feature>
<dbReference type="Proteomes" id="UP000051955">
    <property type="component" value="Unassembled WGS sequence"/>
</dbReference>
<dbReference type="PATRIC" id="fig|1423715.3.peg.409"/>
<dbReference type="SUPFAM" id="SSF47413">
    <property type="entry name" value="lambda repressor-like DNA-binding domains"/>
    <property type="match status" value="1"/>
</dbReference>
<dbReference type="Gene3D" id="1.10.260.40">
    <property type="entry name" value="lambda repressor-like DNA-binding domains"/>
    <property type="match status" value="1"/>
</dbReference>
<dbReference type="AlphaFoldDB" id="A0A0R1LG23"/>
<dbReference type="EMBL" id="AZDV01000026">
    <property type="protein sequence ID" value="KRK94432.1"/>
    <property type="molecule type" value="Genomic_DNA"/>
</dbReference>
<protein>
    <recommendedName>
        <fullName evidence="1">HTH cro/C1-type domain-containing protein</fullName>
    </recommendedName>
</protein>
<gene>
    <name evidence="2" type="ORF">FD25_GL000393</name>
</gene>
<dbReference type="CDD" id="cd00093">
    <property type="entry name" value="HTH_XRE"/>
    <property type="match status" value="1"/>
</dbReference>
<name>A0A0R1LG23_9LACO</name>
<dbReference type="InterPro" id="IPR010982">
    <property type="entry name" value="Lambda_DNA-bd_dom_sf"/>
</dbReference>
<dbReference type="Pfam" id="PF01381">
    <property type="entry name" value="HTH_3"/>
    <property type="match status" value="1"/>
</dbReference>
<dbReference type="RefSeq" id="WP_057803368.1">
    <property type="nucleotide sequence ID" value="NZ_AZDV01000026.1"/>
</dbReference>
<dbReference type="InterPro" id="IPR001387">
    <property type="entry name" value="Cro/C1-type_HTH"/>
</dbReference>
<accession>A0A0R1LG23</accession>
<keyword evidence="3" id="KW-1185">Reference proteome</keyword>